<reference evidence="1" key="1">
    <citation type="submission" date="2021-06" db="EMBL/GenBank/DDBJ databases">
        <authorList>
            <person name="Kallberg Y."/>
            <person name="Tangrot J."/>
            <person name="Rosling A."/>
        </authorList>
    </citation>
    <scope>NUCLEOTIDE SEQUENCE</scope>
    <source>
        <strain evidence="1">MA461A</strain>
    </source>
</reference>
<feature type="non-terminal residue" evidence="1">
    <location>
        <position position="155"/>
    </location>
</feature>
<gene>
    <name evidence="1" type="ORF">RPERSI_LOCUS5175</name>
</gene>
<sequence length="155" mass="18538">MTIENAGDQTNPDHIKFATQENTKEDQEINQLIFKFAKDRTEIKILDLFNIAVYFKKNLNGSFYDRYITTDFYNLKSYSQEFIYSIQKVLQAAQTILLIFGLYGQECLLYLNQHEQYLNYIPTFKEILDFTIEAKRYFSMYLLHHFIMKGADFEE</sequence>
<keyword evidence="2" id="KW-1185">Reference proteome</keyword>
<comment type="caution">
    <text evidence="1">The sequence shown here is derived from an EMBL/GenBank/DDBJ whole genome shotgun (WGS) entry which is preliminary data.</text>
</comment>
<dbReference type="Proteomes" id="UP000789920">
    <property type="component" value="Unassembled WGS sequence"/>
</dbReference>
<proteinExistence type="predicted"/>
<evidence type="ECO:0000313" key="1">
    <source>
        <dbReference type="EMBL" id="CAG8581818.1"/>
    </source>
</evidence>
<protein>
    <submittedName>
        <fullName evidence="1">20038_t:CDS:1</fullName>
    </submittedName>
</protein>
<evidence type="ECO:0000313" key="2">
    <source>
        <dbReference type="Proteomes" id="UP000789920"/>
    </source>
</evidence>
<organism evidence="1 2">
    <name type="scientific">Racocetra persica</name>
    <dbReference type="NCBI Taxonomy" id="160502"/>
    <lineage>
        <taxon>Eukaryota</taxon>
        <taxon>Fungi</taxon>
        <taxon>Fungi incertae sedis</taxon>
        <taxon>Mucoromycota</taxon>
        <taxon>Glomeromycotina</taxon>
        <taxon>Glomeromycetes</taxon>
        <taxon>Diversisporales</taxon>
        <taxon>Gigasporaceae</taxon>
        <taxon>Racocetra</taxon>
    </lineage>
</organism>
<accession>A0ACA9MCK9</accession>
<dbReference type="EMBL" id="CAJVQC010007627">
    <property type="protein sequence ID" value="CAG8581818.1"/>
    <property type="molecule type" value="Genomic_DNA"/>
</dbReference>
<name>A0ACA9MCK9_9GLOM</name>